<sequence>MERISTDNWQVSLSDPALTVQDAEDIAQSIYLLIATIPGSDPLRPTFGSGVYRYLDRPLQEVAPRIVYEVTEAIGRWEPRIEVTGCTVTRSAADRAVITVRGNLVGTAQSLTVKTTL</sequence>
<accession>A0A9D2DDS7</accession>
<evidence type="ECO:0000313" key="3">
    <source>
        <dbReference type="Proteomes" id="UP000824014"/>
    </source>
</evidence>
<organism evidence="2 3">
    <name type="scientific">Candidatus Tidjanibacter faecipullorum</name>
    <dbReference type="NCBI Taxonomy" id="2838766"/>
    <lineage>
        <taxon>Bacteria</taxon>
        <taxon>Pseudomonadati</taxon>
        <taxon>Bacteroidota</taxon>
        <taxon>Bacteroidia</taxon>
        <taxon>Bacteroidales</taxon>
        <taxon>Rikenellaceae</taxon>
        <taxon>Tidjanibacter</taxon>
    </lineage>
</organism>
<name>A0A9D2DDS7_9BACT</name>
<dbReference type="EMBL" id="DXCC01000012">
    <property type="protein sequence ID" value="HIZ15093.1"/>
    <property type="molecule type" value="Genomic_DNA"/>
</dbReference>
<comment type="caution">
    <text evidence="2">The sequence shown here is derived from an EMBL/GenBank/DDBJ whole genome shotgun (WGS) entry which is preliminary data.</text>
</comment>
<dbReference type="AlphaFoldDB" id="A0A9D2DDS7"/>
<proteinExistence type="predicted"/>
<evidence type="ECO:0000259" key="1">
    <source>
        <dbReference type="Pfam" id="PF04965"/>
    </source>
</evidence>
<dbReference type="SUPFAM" id="SSF160719">
    <property type="entry name" value="gpW/gp25-like"/>
    <property type="match status" value="1"/>
</dbReference>
<dbReference type="Gene3D" id="3.10.450.40">
    <property type="match status" value="1"/>
</dbReference>
<protein>
    <submittedName>
        <fullName evidence="2">GPW/gp25 family protein</fullName>
    </submittedName>
</protein>
<dbReference type="Pfam" id="PF04965">
    <property type="entry name" value="GPW_gp25"/>
    <property type="match status" value="1"/>
</dbReference>
<reference evidence="2" key="2">
    <citation type="submission" date="2021-04" db="EMBL/GenBank/DDBJ databases">
        <authorList>
            <person name="Gilroy R."/>
        </authorList>
    </citation>
    <scope>NUCLEOTIDE SEQUENCE</scope>
    <source>
        <strain evidence="2">ChiHjej11B10-19426</strain>
    </source>
</reference>
<gene>
    <name evidence="2" type="ORF">H9816_04195</name>
</gene>
<evidence type="ECO:0000313" key="2">
    <source>
        <dbReference type="EMBL" id="HIZ15093.1"/>
    </source>
</evidence>
<dbReference type="InterPro" id="IPR007048">
    <property type="entry name" value="IraD/Gp25-like"/>
</dbReference>
<feature type="domain" description="IraD/Gp25-like" evidence="1">
    <location>
        <begin position="21"/>
        <end position="106"/>
    </location>
</feature>
<reference evidence="2" key="1">
    <citation type="journal article" date="2021" name="PeerJ">
        <title>Extensive microbial diversity within the chicken gut microbiome revealed by metagenomics and culture.</title>
        <authorList>
            <person name="Gilroy R."/>
            <person name="Ravi A."/>
            <person name="Getino M."/>
            <person name="Pursley I."/>
            <person name="Horton D.L."/>
            <person name="Alikhan N.F."/>
            <person name="Baker D."/>
            <person name="Gharbi K."/>
            <person name="Hall N."/>
            <person name="Watson M."/>
            <person name="Adriaenssens E.M."/>
            <person name="Foster-Nyarko E."/>
            <person name="Jarju S."/>
            <person name="Secka A."/>
            <person name="Antonio M."/>
            <person name="Oren A."/>
            <person name="Chaudhuri R.R."/>
            <person name="La Ragione R."/>
            <person name="Hildebrand F."/>
            <person name="Pallen M.J."/>
        </authorList>
    </citation>
    <scope>NUCLEOTIDE SEQUENCE</scope>
    <source>
        <strain evidence="2">ChiHjej11B10-19426</strain>
    </source>
</reference>
<dbReference type="Proteomes" id="UP000824014">
    <property type="component" value="Unassembled WGS sequence"/>
</dbReference>